<dbReference type="Proteomes" id="UP000593915">
    <property type="component" value="Chromosome"/>
</dbReference>
<organism evidence="1 2">
    <name type="scientific">Treponema pedis</name>
    <dbReference type="NCBI Taxonomy" id="409322"/>
    <lineage>
        <taxon>Bacteria</taxon>
        <taxon>Pseudomonadati</taxon>
        <taxon>Spirochaetota</taxon>
        <taxon>Spirochaetia</taxon>
        <taxon>Spirochaetales</taxon>
        <taxon>Treponemataceae</taxon>
        <taxon>Treponema</taxon>
    </lineage>
</organism>
<accession>A0A7S7AWX4</accession>
<name>A0A7S7AWX4_9SPIR</name>
<reference evidence="1 2" key="1">
    <citation type="submission" date="2020-09" db="EMBL/GenBank/DDBJ databases">
        <title>Characterization of Treponema spp. from bovine digital dermatitis in Korea.</title>
        <authorList>
            <person name="Espiritu H.M."/>
            <person name="Cho Y.I."/>
            <person name="Mamuad L."/>
        </authorList>
    </citation>
    <scope>NUCLEOTIDE SEQUENCE [LARGE SCALE GENOMIC DNA]</scope>
    <source>
        <strain evidence="1 2">KS1</strain>
    </source>
</reference>
<proteinExistence type="predicted"/>
<dbReference type="InterPro" id="IPR010106">
    <property type="entry name" value="RpnA"/>
</dbReference>
<evidence type="ECO:0000313" key="2">
    <source>
        <dbReference type="Proteomes" id="UP000593915"/>
    </source>
</evidence>
<dbReference type="NCBIfam" id="TIGR01784">
    <property type="entry name" value="T_den_put_tspse"/>
    <property type="match status" value="1"/>
</dbReference>
<dbReference type="Pfam" id="PF12784">
    <property type="entry name" value="PDDEXK_2"/>
    <property type="match status" value="1"/>
</dbReference>
<sequence length="293" mass="34486">MEIKIKNLTLTNDLLFRGIFGKKGNEHLLKELVNAVLSYKNLPLITHIRLKSPITKIGHLVGKQNILDILGVDNLQNQYAIEMQVLNHLFLRDRMSYYLAKLHTDQNLKGKPYSEIKKSVLICFMDENFYNDKYFFRTAQMRSDVNYEQVVMDKLEFHLIEMKKLMTVLQNCDIIKMKELEKWVYFIKNIDKTGDKNMETLLKENPAFNEAEKEYEEIIGDEEKRLLLLHQEIWEMDRISEKACAREEGLSEGWNNGVRQTKLETAKLMKRENCEISFISKITGLSLNEIKDL</sequence>
<gene>
    <name evidence="1" type="ORF">IFE08_00890</name>
</gene>
<dbReference type="GeneID" id="301089621"/>
<dbReference type="PANTHER" id="PTHR41317:SF1">
    <property type="entry name" value="PD-(D_E)XK NUCLEASE FAMILY TRANSPOSASE"/>
    <property type="match status" value="1"/>
</dbReference>
<protein>
    <submittedName>
        <fullName evidence="1">Rpn family recombination-promoting nuclease/putative transposase</fullName>
    </submittedName>
</protein>
<dbReference type="EMBL" id="CP061839">
    <property type="protein sequence ID" value="QOW61011.1"/>
    <property type="molecule type" value="Genomic_DNA"/>
</dbReference>
<dbReference type="AlphaFoldDB" id="A0A7S7AWX4"/>
<evidence type="ECO:0000313" key="1">
    <source>
        <dbReference type="EMBL" id="QOW61011.1"/>
    </source>
</evidence>
<dbReference type="PANTHER" id="PTHR41317">
    <property type="entry name" value="PD-(D_E)XK NUCLEASE FAMILY TRANSPOSASE"/>
    <property type="match status" value="1"/>
</dbReference>
<dbReference type="RefSeq" id="WP_020964776.1">
    <property type="nucleotide sequence ID" value="NZ_CP045670.1"/>
</dbReference>